<feature type="region of interest" description="Disordered" evidence="1">
    <location>
        <begin position="1"/>
        <end position="35"/>
    </location>
</feature>
<reference evidence="2 3" key="1">
    <citation type="submission" date="2018-11" db="EMBL/GenBank/DDBJ databases">
        <authorList>
            <consortium name="Pathogen Informatics"/>
        </authorList>
    </citation>
    <scope>NUCLEOTIDE SEQUENCE [LARGE SCALE GENOMIC DNA]</scope>
</reference>
<organism evidence="2 3">
    <name type="scientific">Strongylus vulgaris</name>
    <name type="common">Blood worm</name>
    <dbReference type="NCBI Taxonomy" id="40348"/>
    <lineage>
        <taxon>Eukaryota</taxon>
        <taxon>Metazoa</taxon>
        <taxon>Ecdysozoa</taxon>
        <taxon>Nematoda</taxon>
        <taxon>Chromadorea</taxon>
        <taxon>Rhabditida</taxon>
        <taxon>Rhabditina</taxon>
        <taxon>Rhabditomorpha</taxon>
        <taxon>Strongyloidea</taxon>
        <taxon>Strongylidae</taxon>
        <taxon>Strongylus</taxon>
    </lineage>
</organism>
<protein>
    <submittedName>
        <fullName evidence="2">Uncharacterized protein</fullName>
    </submittedName>
</protein>
<evidence type="ECO:0000313" key="3">
    <source>
        <dbReference type="Proteomes" id="UP000270094"/>
    </source>
</evidence>
<dbReference type="Proteomes" id="UP000270094">
    <property type="component" value="Unassembled WGS sequence"/>
</dbReference>
<evidence type="ECO:0000256" key="1">
    <source>
        <dbReference type="SAM" id="MobiDB-lite"/>
    </source>
</evidence>
<dbReference type="EMBL" id="UYYB01006440">
    <property type="protein sequence ID" value="VDM67762.1"/>
    <property type="molecule type" value="Genomic_DNA"/>
</dbReference>
<accession>A0A3P7KJP5</accession>
<name>A0A3P7KJP5_STRVU</name>
<proteinExistence type="predicted"/>
<keyword evidence="3" id="KW-1185">Reference proteome</keyword>
<sequence>MGVYSSRRAARQVTGRRSIWRGSSRNVKIKNRKSS</sequence>
<evidence type="ECO:0000313" key="2">
    <source>
        <dbReference type="EMBL" id="VDM67762.1"/>
    </source>
</evidence>
<gene>
    <name evidence="2" type="ORF">SVUK_LOCUS2760</name>
</gene>
<dbReference type="AlphaFoldDB" id="A0A3P7KJP5"/>